<organism evidence="2 3">
    <name type="scientific">Dovyalis caffra</name>
    <dbReference type="NCBI Taxonomy" id="77055"/>
    <lineage>
        <taxon>Eukaryota</taxon>
        <taxon>Viridiplantae</taxon>
        <taxon>Streptophyta</taxon>
        <taxon>Embryophyta</taxon>
        <taxon>Tracheophyta</taxon>
        <taxon>Spermatophyta</taxon>
        <taxon>Magnoliopsida</taxon>
        <taxon>eudicotyledons</taxon>
        <taxon>Gunneridae</taxon>
        <taxon>Pentapetalae</taxon>
        <taxon>rosids</taxon>
        <taxon>fabids</taxon>
        <taxon>Malpighiales</taxon>
        <taxon>Salicaceae</taxon>
        <taxon>Flacourtieae</taxon>
        <taxon>Dovyalis</taxon>
    </lineage>
</organism>
<comment type="caution">
    <text evidence="2">The sequence shown here is derived from an EMBL/GenBank/DDBJ whole genome shotgun (WGS) entry which is preliminary data.</text>
</comment>
<name>A0AAV1QSJ1_9ROSI</name>
<keyword evidence="1" id="KW-1133">Transmembrane helix</keyword>
<evidence type="ECO:0000256" key="1">
    <source>
        <dbReference type="SAM" id="Phobius"/>
    </source>
</evidence>
<protein>
    <submittedName>
        <fullName evidence="2">Uncharacterized protein</fullName>
    </submittedName>
</protein>
<accession>A0AAV1QSJ1</accession>
<keyword evidence="1" id="KW-0472">Membrane</keyword>
<evidence type="ECO:0000313" key="2">
    <source>
        <dbReference type="EMBL" id="CAK7323823.1"/>
    </source>
</evidence>
<keyword evidence="3" id="KW-1185">Reference proteome</keyword>
<evidence type="ECO:0000313" key="3">
    <source>
        <dbReference type="Proteomes" id="UP001314170"/>
    </source>
</evidence>
<proteinExistence type="predicted"/>
<keyword evidence="1" id="KW-0812">Transmembrane</keyword>
<feature type="transmembrane region" description="Helical" evidence="1">
    <location>
        <begin position="32"/>
        <end position="51"/>
    </location>
</feature>
<gene>
    <name evidence="2" type="ORF">DCAF_LOCUS1453</name>
</gene>
<dbReference type="AlphaFoldDB" id="A0AAV1QSJ1"/>
<sequence length="185" mass="19554">MVDLIGLASIGGLPFSGLIVGPLDCLCGLGFWFFWLLVWLGMGSIVFGLAIERSGCPGLGRLDMSASSWSSTSRSASIGLHYPVAELLGSRVDLHLGTIPRLFCLWLSPALASSICLPPLGLLAAGPHRITLHRTSLLCCVQASFICGLSLLSQSIQTCSCFVLHRAVPPGAPLCWPPPMALRLA</sequence>
<dbReference type="Proteomes" id="UP001314170">
    <property type="component" value="Unassembled WGS sequence"/>
</dbReference>
<reference evidence="2 3" key="1">
    <citation type="submission" date="2024-01" db="EMBL/GenBank/DDBJ databases">
        <authorList>
            <person name="Waweru B."/>
        </authorList>
    </citation>
    <scope>NUCLEOTIDE SEQUENCE [LARGE SCALE GENOMIC DNA]</scope>
</reference>
<dbReference type="EMBL" id="CAWUPB010000168">
    <property type="protein sequence ID" value="CAK7323823.1"/>
    <property type="molecule type" value="Genomic_DNA"/>
</dbReference>